<dbReference type="AlphaFoldDB" id="A0AA40FMU5"/>
<name>A0AA40FMU5_9HYME</name>
<evidence type="ECO:0000313" key="2">
    <source>
        <dbReference type="Proteomes" id="UP001177670"/>
    </source>
</evidence>
<gene>
    <name evidence="1" type="ORF">K0M31_010369</name>
</gene>
<dbReference type="Proteomes" id="UP001177670">
    <property type="component" value="Unassembled WGS sequence"/>
</dbReference>
<proteinExistence type="predicted"/>
<sequence length="352" mass="39327">MKMWSKSMRLKNIALKGGEPPVDLMTNIVSCYFRNGESLAKGGNVLHNGVTFEASTLDERFIRVKIPRNNFFIEESVQHPADGGVESRGRLVESRAYALGSALFKVESEGRSILPAPEEAPEEAPKVQTVGIFARRRDTPPAESHDVFSRVETRRWRAYKKRPRWWCAGCKAENGQKKRGCVTDNTTLSRLVRPTLLSVTLAISPRPPVNEVHRRQREPTSGSARLFFPANAATKDFLFSPFFFFSLSFFPSSNATLLQEGGRESAPLVLKVHSYGVVNRPSIAIRARVRSSSKFTCFVCSSRRFVVEDGLASCFGRAGCVMGFGKKFVIDIGVSEVGELWSKLQTKNYFCK</sequence>
<organism evidence="1 2">
    <name type="scientific">Melipona bicolor</name>
    <dbReference type="NCBI Taxonomy" id="60889"/>
    <lineage>
        <taxon>Eukaryota</taxon>
        <taxon>Metazoa</taxon>
        <taxon>Ecdysozoa</taxon>
        <taxon>Arthropoda</taxon>
        <taxon>Hexapoda</taxon>
        <taxon>Insecta</taxon>
        <taxon>Pterygota</taxon>
        <taxon>Neoptera</taxon>
        <taxon>Endopterygota</taxon>
        <taxon>Hymenoptera</taxon>
        <taxon>Apocrita</taxon>
        <taxon>Aculeata</taxon>
        <taxon>Apoidea</taxon>
        <taxon>Anthophila</taxon>
        <taxon>Apidae</taxon>
        <taxon>Melipona</taxon>
    </lineage>
</organism>
<dbReference type="EMBL" id="JAHYIQ010000026">
    <property type="protein sequence ID" value="KAK1121574.1"/>
    <property type="molecule type" value="Genomic_DNA"/>
</dbReference>
<evidence type="ECO:0000313" key="1">
    <source>
        <dbReference type="EMBL" id="KAK1121574.1"/>
    </source>
</evidence>
<comment type="caution">
    <text evidence="1">The sequence shown here is derived from an EMBL/GenBank/DDBJ whole genome shotgun (WGS) entry which is preliminary data.</text>
</comment>
<protein>
    <submittedName>
        <fullName evidence="1">Uncharacterized protein</fullName>
    </submittedName>
</protein>
<accession>A0AA40FMU5</accession>
<reference evidence="1" key="1">
    <citation type="submission" date="2021-10" db="EMBL/GenBank/DDBJ databases">
        <title>Melipona bicolor Genome sequencing and assembly.</title>
        <authorList>
            <person name="Araujo N.S."/>
            <person name="Arias M.C."/>
        </authorList>
    </citation>
    <scope>NUCLEOTIDE SEQUENCE</scope>
    <source>
        <strain evidence="1">USP_2M_L1-L4_2017</strain>
        <tissue evidence="1">Whole body</tissue>
    </source>
</reference>
<keyword evidence="2" id="KW-1185">Reference proteome</keyword>